<evidence type="ECO:0000313" key="2">
    <source>
        <dbReference type="Proteomes" id="UP000002866"/>
    </source>
</evidence>
<organism evidence="1 2">
    <name type="scientific">Henningerozyma blattae (strain ATCC 34711 / CBS 6284 / DSM 70876 / NBRC 10599 / NRRL Y-10934 / UCD 77-7)</name>
    <name type="common">Yeast</name>
    <name type="synonym">Tetrapisispora blattae</name>
    <dbReference type="NCBI Taxonomy" id="1071380"/>
    <lineage>
        <taxon>Eukaryota</taxon>
        <taxon>Fungi</taxon>
        <taxon>Dikarya</taxon>
        <taxon>Ascomycota</taxon>
        <taxon>Saccharomycotina</taxon>
        <taxon>Saccharomycetes</taxon>
        <taxon>Saccharomycetales</taxon>
        <taxon>Saccharomycetaceae</taxon>
        <taxon>Henningerozyma</taxon>
    </lineage>
</organism>
<keyword evidence="2" id="KW-1185">Reference proteome</keyword>
<dbReference type="KEGG" id="tbl:TBLA_0G02020"/>
<evidence type="ECO:0000313" key="1">
    <source>
        <dbReference type="EMBL" id="CCH62144.1"/>
    </source>
</evidence>
<dbReference type="InParanoid" id="I2H6Z2"/>
<dbReference type="EMBL" id="HE806322">
    <property type="protein sequence ID" value="CCH62144.1"/>
    <property type="molecule type" value="Genomic_DNA"/>
</dbReference>
<dbReference type="HOGENOM" id="CLU_1143195_0_0_1"/>
<accession>I2H6Z2</accession>
<sequence>MYVPARAYPTWFQNELNKGFMSLYYIVECTLSKDIRTDHEIYEEFLDSLYNISFDTKMDATIFRFTILGLRNKAKELDIAISDDWIARRILKSLKGEYFNITSNYLKGSSSYDLKNFLFAIQIKSPEIARVTSTLKAKVNLNCQTCQSSTHTAVTCPNRVLEHASKPTTAVNKKKSVKKKAKLKAIQITINLIDELLTLRPALQELPLDDVLILDSGAQCSAIKDTGILHDFSPISNSQLFAV</sequence>
<proteinExistence type="predicted"/>
<dbReference type="Proteomes" id="UP000002866">
    <property type="component" value="Chromosome 7"/>
</dbReference>
<name>I2H6Z2_HENB6</name>
<protein>
    <submittedName>
        <fullName evidence="1">Uncharacterized protein</fullName>
    </submittedName>
</protein>
<reference evidence="1 2" key="1">
    <citation type="journal article" date="2011" name="Proc. Natl. Acad. Sci. U.S.A.">
        <title>Evolutionary erosion of yeast sex chromosomes by mating-type switching accidents.</title>
        <authorList>
            <person name="Gordon J.L."/>
            <person name="Armisen D."/>
            <person name="Proux-Wera E."/>
            <person name="Oheigeartaigh S.S."/>
            <person name="Byrne K.P."/>
            <person name="Wolfe K.H."/>
        </authorList>
    </citation>
    <scope>NUCLEOTIDE SEQUENCE [LARGE SCALE GENOMIC DNA]</scope>
    <source>
        <strain evidence="2">ATCC 34711 / CBS 6284 / DSM 70876 / NBRC 10599 / NRRL Y-10934 / UCD 77-7</strain>
    </source>
</reference>
<gene>
    <name evidence="1" type="primary">TBLA0G02020</name>
    <name evidence="1" type="ORF">TBLA_0G02020</name>
</gene>
<dbReference type="GeneID" id="14497276"/>
<dbReference type="AlphaFoldDB" id="I2H6Z2"/>
<dbReference type="RefSeq" id="XP_004181663.1">
    <property type="nucleotide sequence ID" value="XM_004181615.1"/>
</dbReference>